<dbReference type="GO" id="GO:0009898">
    <property type="term" value="C:cytoplasmic side of plasma membrane"/>
    <property type="evidence" value="ECO:0007669"/>
    <property type="project" value="TreeGrafter"/>
</dbReference>
<evidence type="ECO:0000313" key="4">
    <source>
        <dbReference type="EMBL" id="PSR26172.1"/>
    </source>
</evidence>
<sequence>MSEERSMEWILGHALGDVSPELAQQITGALVQDHLPGWSAKEAATTTEGLAAIADYQTTCPWTTLLVTPWLAGATPLDQVLIHLKLKWPDLRIAVLFGAPAPEYRSLLTTLAAYQIYNCLIADEFQYDDLVQLVTADWRWQNVQPYLGTPDGIGPPLPDTMPRQVALRRTDPAVSGPSTVIAVISAQGRSGKTGFIANALWATANQGSLALDLDMDKPALPVYFREANRPYAIHLQQLLTSLAPTPTVDESTMGERLTPQDKQEIREYLHRAVEIRTGARLVPGPLRSHTMLAQVPPGLVTEMIRQARHLARIIWLDLPAQPTHPLWDEALQNVDQVVVITTPESVAVLETLTLWEKLDHLRIPRAARRLVVNRVRKGGVPPQEIAAVHLQHPLWAVIPDQPKRWETAFQAHQPVAARQEKWWLRLMASIVTASDPVAGSTPPDRPVRIGRKKAPKTQGARVPSP</sequence>
<dbReference type="InterPro" id="IPR027417">
    <property type="entry name" value="P-loop_NTPase"/>
</dbReference>
<protein>
    <recommendedName>
        <fullName evidence="6">CobQ/CobB/MinD/ParA nucleotide binding domain-containing protein</fullName>
    </recommendedName>
</protein>
<dbReference type="PANTHER" id="PTHR43384">
    <property type="entry name" value="SEPTUM SITE-DETERMINING PROTEIN MIND HOMOLOG, CHLOROPLASTIC-RELATED"/>
    <property type="match status" value="1"/>
</dbReference>
<keyword evidence="2" id="KW-0067">ATP-binding</keyword>
<feature type="region of interest" description="Disordered" evidence="3">
    <location>
        <begin position="435"/>
        <end position="465"/>
    </location>
</feature>
<organism evidence="4 5">
    <name type="scientific">Sulfobacillus benefaciens</name>
    <dbReference type="NCBI Taxonomy" id="453960"/>
    <lineage>
        <taxon>Bacteria</taxon>
        <taxon>Bacillati</taxon>
        <taxon>Bacillota</taxon>
        <taxon>Clostridia</taxon>
        <taxon>Eubacteriales</taxon>
        <taxon>Clostridiales Family XVII. Incertae Sedis</taxon>
        <taxon>Sulfobacillus</taxon>
    </lineage>
</organism>
<accession>A0A2T2WVC6</accession>
<dbReference type="GO" id="GO:0005524">
    <property type="term" value="F:ATP binding"/>
    <property type="evidence" value="ECO:0007669"/>
    <property type="project" value="UniProtKB-KW"/>
</dbReference>
<evidence type="ECO:0000313" key="5">
    <source>
        <dbReference type="Proteomes" id="UP000242699"/>
    </source>
</evidence>
<evidence type="ECO:0000256" key="1">
    <source>
        <dbReference type="ARBA" id="ARBA00022741"/>
    </source>
</evidence>
<evidence type="ECO:0000256" key="2">
    <source>
        <dbReference type="ARBA" id="ARBA00022840"/>
    </source>
</evidence>
<dbReference type="GO" id="GO:0051782">
    <property type="term" value="P:negative regulation of cell division"/>
    <property type="evidence" value="ECO:0007669"/>
    <property type="project" value="TreeGrafter"/>
</dbReference>
<name>A0A2T2WVC6_9FIRM</name>
<dbReference type="SUPFAM" id="SSF52540">
    <property type="entry name" value="P-loop containing nucleoside triphosphate hydrolases"/>
    <property type="match status" value="1"/>
</dbReference>
<dbReference type="Gene3D" id="3.40.50.300">
    <property type="entry name" value="P-loop containing nucleotide triphosphate hydrolases"/>
    <property type="match status" value="1"/>
</dbReference>
<reference evidence="4 5" key="1">
    <citation type="journal article" date="2014" name="BMC Genomics">
        <title>Comparison of environmental and isolate Sulfobacillus genomes reveals diverse carbon, sulfur, nitrogen, and hydrogen metabolisms.</title>
        <authorList>
            <person name="Justice N.B."/>
            <person name="Norman A."/>
            <person name="Brown C.T."/>
            <person name="Singh A."/>
            <person name="Thomas B.C."/>
            <person name="Banfield J.F."/>
        </authorList>
    </citation>
    <scope>NUCLEOTIDE SEQUENCE [LARGE SCALE GENOMIC DNA]</scope>
    <source>
        <strain evidence="4">AMDSBA1</strain>
    </source>
</reference>
<dbReference type="PANTHER" id="PTHR43384:SF6">
    <property type="entry name" value="SEPTUM SITE-DETERMINING PROTEIN MIND HOMOLOG, CHLOROPLASTIC"/>
    <property type="match status" value="1"/>
</dbReference>
<dbReference type="GO" id="GO:0005829">
    <property type="term" value="C:cytosol"/>
    <property type="evidence" value="ECO:0007669"/>
    <property type="project" value="TreeGrafter"/>
</dbReference>
<evidence type="ECO:0000256" key="3">
    <source>
        <dbReference type="SAM" id="MobiDB-lite"/>
    </source>
</evidence>
<keyword evidence="1" id="KW-0547">Nucleotide-binding</keyword>
<dbReference type="GO" id="GO:0016887">
    <property type="term" value="F:ATP hydrolysis activity"/>
    <property type="evidence" value="ECO:0007669"/>
    <property type="project" value="TreeGrafter"/>
</dbReference>
<evidence type="ECO:0008006" key="6">
    <source>
        <dbReference type="Google" id="ProtNLM"/>
    </source>
</evidence>
<gene>
    <name evidence="4" type="ORF">C7B43_14520</name>
</gene>
<dbReference type="InterPro" id="IPR050625">
    <property type="entry name" value="ParA/MinD_ATPase"/>
</dbReference>
<dbReference type="Proteomes" id="UP000242699">
    <property type="component" value="Unassembled WGS sequence"/>
</dbReference>
<dbReference type="EMBL" id="PXYT01000040">
    <property type="protein sequence ID" value="PSR26172.1"/>
    <property type="molecule type" value="Genomic_DNA"/>
</dbReference>
<dbReference type="AlphaFoldDB" id="A0A2T2WVC6"/>
<comment type="caution">
    <text evidence="4">The sequence shown here is derived from an EMBL/GenBank/DDBJ whole genome shotgun (WGS) entry which is preliminary data.</text>
</comment>
<proteinExistence type="predicted"/>